<protein>
    <submittedName>
        <fullName evidence="2">CoA transferase</fullName>
    </submittedName>
</protein>
<dbReference type="InterPro" id="IPR044855">
    <property type="entry name" value="CoA-Trfase_III_dom3_sf"/>
</dbReference>
<dbReference type="InterPro" id="IPR050483">
    <property type="entry name" value="CoA-transferase_III_domain"/>
</dbReference>
<keyword evidence="1 2" id="KW-0808">Transferase</keyword>
<reference evidence="2 3" key="1">
    <citation type="submission" date="2019-07" db="EMBL/GenBank/DDBJ databases">
        <title>Whole genome shotgun sequence of Reyranella soli NBRC 108950.</title>
        <authorList>
            <person name="Hosoyama A."/>
            <person name="Uohara A."/>
            <person name="Ohji S."/>
            <person name="Ichikawa N."/>
        </authorList>
    </citation>
    <scope>NUCLEOTIDE SEQUENCE [LARGE SCALE GENOMIC DNA]</scope>
    <source>
        <strain evidence="2 3">NBRC 108950</strain>
    </source>
</reference>
<keyword evidence="3" id="KW-1185">Reference proteome</keyword>
<dbReference type="GO" id="GO:0008410">
    <property type="term" value="F:CoA-transferase activity"/>
    <property type="evidence" value="ECO:0007669"/>
    <property type="project" value="TreeGrafter"/>
</dbReference>
<dbReference type="SUPFAM" id="SSF89796">
    <property type="entry name" value="CoA-transferase family III (CaiB/BaiF)"/>
    <property type="match status" value="1"/>
</dbReference>
<comment type="caution">
    <text evidence="2">The sequence shown here is derived from an EMBL/GenBank/DDBJ whole genome shotgun (WGS) entry which is preliminary data.</text>
</comment>
<dbReference type="PANTHER" id="PTHR48207">
    <property type="entry name" value="SUCCINATE--HYDROXYMETHYLGLUTARATE COA-TRANSFERASE"/>
    <property type="match status" value="1"/>
</dbReference>
<accession>A0A512NPK6</accession>
<dbReference type="Proteomes" id="UP000321058">
    <property type="component" value="Unassembled WGS sequence"/>
</dbReference>
<evidence type="ECO:0000313" key="3">
    <source>
        <dbReference type="Proteomes" id="UP000321058"/>
    </source>
</evidence>
<name>A0A512NPK6_9HYPH</name>
<gene>
    <name evidence="2" type="ORF">RSO01_80510</name>
</gene>
<dbReference type="Gene3D" id="3.30.1540.10">
    <property type="entry name" value="formyl-coa transferase, domain 3"/>
    <property type="match status" value="1"/>
</dbReference>
<proteinExistence type="predicted"/>
<dbReference type="PANTHER" id="PTHR48207:SF3">
    <property type="entry name" value="SUCCINATE--HYDROXYMETHYLGLUTARATE COA-TRANSFERASE"/>
    <property type="match status" value="1"/>
</dbReference>
<evidence type="ECO:0000313" key="2">
    <source>
        <dbReference type="EMBL" id="GEP60885.1"/>
    </source>
</evidence>
<dbReference type="Gene3D" id="3.40.50.10540">
    <property type="entry name" value="Crotonobetainyl-coa:carnitine coa-transferase, domain 1"/>
    <property type="match status" value="1"/>
</dbReference>
<organism evidence="2 3">
    <name type="scientific">Reyranella soli</name>
    <dbReference type="NCBI Taxonomy" id="1230389"/>
    <lineage>
        <taxon>Bacteria</taxon>
        <taxon>Pseudomonadati</taxon>
        <taxon>Pseudomonadota</taxon>
        <taxon>Alphaproteobacteria</taxon>
        <taxon>Hyphomicrobiales</taxon>
        <taxon>Reyranellaceae</taxon>
        <taxon>Reyranella</taxon>
    </lineage>
</organism>
<sequence>MARRPSKKSFTPEARGPLAGVRVIDLSRLVAGNVLTLQLADFGAEVIKIEPPEGDTLRSWRVKGIETAWKVNSRNKKSVALDLRSDAGRAIVRELAKSAQILVESFRPGVLEDMQLAPAELHEINPKLIIVRISGWGQDGRYRHKPGFGTLIEGYSGFASMNGFADREPVLPPMYLADAIAALYGYGAVMVALREVEMNGGKGQVMDLPLFDPLFSVLGPQAANHKLTGEVKERTGSRSTNAAPRNVYQTKDGHWVCLSASTQGMAERVLVKIGRPELVKDPKFATNIERVRNGLELDAIIGGFIAERDLATNLKFFDEAGVTIGPVYDISQIVQDDYVLEREALIEVPDEEMGELPTHPVVPRLSGTPGTLRTAAPKIGEHNEALLKPLLGEAEYAKLCQSGVISKGKKKK</sequence>
<dbReference type="Pfam" id="PF02515">
    <property type="entry name" value="CoA_transf_3"/>
    <property type="match status" value="1"/>
</dbReference>
<dbReference type="RefSeq" id="WP_147156212.1">
    <property type="nucleotide sequence ID" value="NZ_BKAJ01000187.1"/>
</dbReference>
<dbReference type="AlphaFoldDB" id="A0A512NPK6"/>
<evidence type="ECO:0000256" key="1">
    <source>
        <dbReference type="ARBA" id="ARBA00022679"/>
    </source>
</evidence>
<dbReference type="OrthoDB" id="9781472at2"/>
<dbReference type="InterPro" id="IPR003673">
    <property type="entry name" value="CoA-Trfase_fam_III"/>
</dbReference>
<dbReference type="InterPro" id="IPR023606">
    <property type="entry name" value="CoA-Trfase_III_dom_1_sf"/>
</dbReference>
<dbReference type="EMBL" id="BKAJ01000187">
    <property type="protein sequence ID" value="GEP60885.1"/>
    <property type="molecule type" value="Genomic_DNA"/>
</dbReference>